<sequence length="81" mass="9175">MFIIFIHVDKMVSSFFLGPQRLQQHKQLYFPGDLHLAPSPLGFLGSSQDDDLNCPKCDQEQTMYLSEYNWPATFLGPGPGL</sequence>
<organism evidence="1 2">
    <name type="scientific">Hymenochirus boettgeri</name>
    <name type="common">Congo dwarf clawed frog</name>
    <dbReference type="NCBI Taxonomy" id="247094"/>
    <lineage>
        <taxon>Eukaryota</taxon>
        <taxon>Metazoa</taxon>
        <taxon>Chordata</taxon>
        <taxon>Craniata</taxon>
        <taxon>Vertebrata</taxon>
        <taxon>Euteleostomi</taxon>
        <taxon>Amphibia</taxon>
        <taxon>Batrachia</taxon>
        <taxon>Anura</taxon>
        <taxon>Pipoidea</taxon>
        <taxon>Pipidae</taxon>
        <taxon>Pipinae</taxon>
        <taxon>Hymenochirus</taxon>
    </lineage>
</organism>
<evidence type="ECO:0000313" key="2">
    <source>
        <dbReference type="Proteomes" id="UP000812440"/>
    </source>
</evidence>
<evidence type="ECO:0000313" key="1">
    <source>
        <dbReference type="EMBL" id="KAG8449669.1"/>
    </source>
</evidence>
<dbReference type="AlphaFoldDB" id="A0A8T2JWQ9"/>
<gene>
    <name evidence="1" type="ORF">GDO86_016348</name>
</gene>
<reference evidence="1" key="1">
    <citation type="thesis" date="2020" institute="ProQuest LLC" country="789 East Eisenhower Parkway, Ann Arbor, MI, USA">
        <title>Comparative Genomics and Chromosome Evolution.</title>
        <authorList>
            <person name="Mudd A.B."/>
        </authorList>
    </citation>
    <scope>NUCLEOTIDE SEQUENCE</scope>
    <source>
        <strain evidence="1">Female2</strain>
        <tissue evidence="1">Blood</tissue>
    </source>
</reference>
<keyword evidence="2" id="KW-1185">Reference proteome</keyword>
<comment type="caution">
    <text evidence="1">The sequence shown here is derived from an EMBL/GenBank/DDBJ whole genome shotgun (WGS) entry which is preliminary data.</text>
</comment>
<dbReference type="EMBL" id="JAACNH010000003">
    <property type="protein sequence ID" value="KAG8449669.1"/>
    <property type="molecule type" value="Genomic_DNA"/>
</dbReference>
<proteinExistence type="predicted"/>
<protein>
    <submittedName>
        <fullName evidence="1">Uncharacterized protein</fullName>
    </submittedName>
</protein>
<dbReference type="Proteomes" id="UP000812440">
    <property type="component" value="Chromosome 8_10"/>
</dbReference>
<name>A0A8T2JWQ9_9PIPI</name>
<accession>A0A8T2JWQ9</accession>